<keyword evidence="3" id="KW-0732">Signal</keyword>
<feature type="region of interest" description="Disordered" evidence="4">
    <location>
        <begin position="1"/>
        <end position="38"/>
    </location>
</feature>
<sequence length="323" mass="34236">MSLLAGCGASNSASPSNPANSPAGTSSAAPSTSESKRSSDIKIGSLHFSFTIPQVQAVIKAQDDKAKELGISTVQLDGQGDAQKQTQQLNNLLVQKVDAVLIEPVDPKGVIPMLKKFHDAGIPVIDSILPVDEEGMQYVTTFIGVDNVQDGNNAAKLMKEALPGGGTVVIIEGAPGTTSAVERTKGFEEGLKDSNIKIVGKQASPWDRTQALHIMQDFLVKYPDLSGVFVHSDDMAMGALQAIKSAGKLGQIKVIGHDGSKEAVQAIQDGSMYGSVVELLVWEGQKGVEVAKDIAEGKPVEKRYIHEPFLLTKKNLADYQAAF</sequence>
<dbReference type="EMBL" id="JAYJLD010000003">
    <property type="protein sequence ID" value="MEB3100576.1"/>
    <property type="molecule type" value="Genomic_DNA"/>
</dbReference>
<feature type="compositionally biased region" description="Low complexity" evidence="4">
    <location>
        <begin position="8"/>
        <end position="33"/>
    </location>
</feature>
<evidence type="ECO:0000259" key="5">
    <source>
        <dbReference type="Pfam" id="PF13407"/>
    </source>
</evidence>
<organism evidence="6 7">
    <name type="scientific">Ferviditalea candida</name>
    <dbReference type="NCBI Taxonomy" id="3108399"/>
    <lineage>
        <taxon>Bacteria</taxon>
        <taxon>Bacillati</taxon>
        <taxon>Bacillota</taxon>
        <taxon>Bacilli</taxon>
        <taxon>Bacillales</taxon>
        <taxon>Paenibacillaceae</taxon>
        <taxon>Ferviditalea</taxon>
    </lineage>
</organism>
<dbReference type="SUPFAM" id="SSF53822">
    <property type="entry name" value="Periplasmic binding protein-like I"/>
    <property type="match status" value="1"/>
</dbReference>
<gene>
    <name evidence="6" type="ORF">VF724_02750</name>
</gene>
<name>A0ABU5ZFV7_9BACL</name>
<dbReference type="Gene3D" id="3.40.50.2300">
    <property type="match status" value="2"/>
</dbReference>
<protein>
    <submittedName>
        <fullName evidence="6">Sugar ABC transporter substrate-binding protein</fullName>
    </submittedName>
</protein>
<reference evidence="6" key="1">
    <citation type="submission" date="2023-12" db="EMBL/GenBank/DDBJ databases">
        <title>Fervidustalea candida gen. nov., sp. nov., a novel member of the family Paenibacillaceae isolated from a geothermal area.</title>
        <authorList>
            <person name="Li W.-J."/>
            <person name="Jiao J.-Y."/>
            <person name="Chen Y."/>
        </authorList>
    </citation>
    <scope>NUCLEOTIDE SEQUENCE</scope>
    <source>
        <strain evidence="6">SYSU GA230002</strain>
    </source>
</reference>
<dbReference type="RefSeq" id="WP_371752693.1">
    <property type="nucleotide sequence ID" value="NZ_JAYJLD010000003.1"/>
</dbReference>
<dbReference type="PANTHER" id="PTHR46847:SF1">
    <property type="entry name" value="D-ALLOSE-BINDING PERIPLASMIC PROTEIN-RELATED"/>
    <property type="match status" value="1"/>
</dbReference>
<dbReference type="InterPro" id="IPR028082">
    <property type="entry name" value="Peripla_BP_I"/>
</dbReference>
<comment type="similarity">
    <text evidence="2">Belongs to the bacterial solute-binding protein 2 family.</text>
</comment>
<evidence type="ECO:0000256" key="4">
    <source>
        <dbReference type="SAM" id="MobiDB-lite"/>
    </source>
</evidence>
<evidence type="ECO:0000256" key="1">
    <source>
        <dbReference type="ARBA" id="ARBA00004196"/>
    </source>
</evidence>
<evidence type="ECO:0000256" key="3">
    <source>
        <dbReference type="ARBA" id="ARBA00022729"/>
    </source>
</evidence>
<evidence type="ECO:0000313" key="7">
    <source>
        <dbReference type="Proteomes" id="UP001310386"/>
    </source>
</evidence>
<dbReference type="CDD" id="cd01536">
    <property type="entry name" value="PBP1_ABC_sugar_binding-like"/>
    <property type="match status" value="1"/>
</dbReference>
<comment type="caution">
    <text evidence="6">The sequence shown here is derived from an EMBL/GenBank/DDBJ whole genome shotgun (WGS) entry which is preliminary data.</text>
</comment>
<keyword evidence="7" id="KW-1185">Reference proteome</keyword>
<dbReference type="Proteomes" id="UP001310386">
    <property type="component" value="Unassembled WGS sequence"/>
</dbReference>
<dbReference type="Pfam" id="PF13407">
    <property type="entry name" value="Peripla_BP_4"/>
    <property type="match status" value="1"/>
</dbReference>
<accession>A0ABU5ZFV7</accession>
<evidence type="ECO:0000256" key="2">
    <source>
        <dbReference type="ARBA" id="ARBA00007639"/>
    </source>
</evidence>
<dbReference type="InterPro" id="IPR025997">
    <property type="entry name" value="SBP_2_dom"/>
</dbReference>
<comment type="subcellular location">
    <subcellularLocation>
        <location evidence="1">Cell envelope</location>
    </subcellularLocation>
</comment>
<feature type="domain" description="Periplasmic binding protein" evidence="5">
    <location>
        <begin position="55"/>
        <end position="298"/>
    </location>
</feature>
<proteinExistence type="inferred from homology"/>
<dbReference type="PANTHER" id="PTHR46847">
    <property type="entry name" value="D-ALLOSE-BINDING PERIPLASMIC PROTEIN-RELATED"/>
    <property type="match status" value="1"/>
</dbReference>
<evidence type="ECO:0000313" key="6">
    <source>
        <dbReference type="EMBL" id="MEB3100576.1"/>
    </source>
</evidence>